<dbReference type="Proteomes" id="UP001595765">
    <property type="component" value="Unassembled WGS sequence"/>
</dbReference>
<evidence type="ECO:0000313" key="2">
    <source>
        <dbReference type="EMBL" id="MFC4035954.1"/>
    </source>
</evidence>
<dbReference type="RefSeq" id="WP_386436786.1">
    <property type="nucleotide sequence ID" value="NZ_JBHSBB010000030.1"/>
</dbReference>
<evidence type="ECO:0000313" key="3">
    <source>
        <dbReference type="Proteomes" id="UP001595765"/>
    </source>
</evidence>
<gene>
    <name evidence="2" type="ORF">ACFO3J_31490</name>
</gene>
<feature type="region of interest" description="Disordered" evidence="1">
    <location>
        <begin position="37"/>
        <end position="61"/>
    </location>
</feature>
<protein>
    <submittedName>
        <fullName evidence="2">Uncharacterized protein</fullName>
    </submittedName>
</protein>
<keyword evidence="3" id="KW-1185">Reference proteome</keyword>
<sequence>MVIFASNWLTRCGIGAVECTHGQAVLLTAATAPGAAGPADALGATAPRMPEPPATRARAAR</sequence>
<reference evidence="3" key="1">
    <citation type="journal article" date="2019" name="Int. J. Syst. Evol. Microbiol.">
        <title>The Global Catalogue of Microorganisms (GCM) 10K type strain sequencing project: providing services to taxonomists for standard genome sequencing and annotation.</title>
        <authorList>
            <consortium name="The Broad Institute Genomics Platform"/>
            <consortium name="The Broad Institute Genome Sequencing Center for Infectious Disease"/>
            <person name="Wu L."/>
            <person name="Ma J."/>
        </authorList>
    </citation>
    <scope>NUCLEOTIDE SEQUENCE [LARGE SCALE GENOMIC DNA]</scope>
    <source>
        <strain evidence="3">CGMCC 4.7237</strain>
    </source>
</reference>
<name>A0ABV8I0F3_9ACTN</name>
<accession>A0ABV8I0F3</accession>
<evidence type="ECO:0000256" key="1">
    <source>
        <dbReference type="SAM" id="MobiDB-lite"/>
    </source>
</evidence>
<comment type="caution">
    <text evidence="2">The sequence shown here is derived from an EMBL/GenBank/DDBJ whole genome shotgun (WGS) entry which is preliminary data.</text>
</comment>
<organism evidence="2 3">
    <name type="scientific">Streptomyces polygonati</name>
    <dbReference type="NCBI Taxonomy" id="1617087"/>
    <lineage>
        <taxon>Bacteria</taxon>
        <taxon>Bacillati</taxon>
        <taxon>Actinomycetota</taxon>
        <taxon>Actinomycetes</taxon>
        <taxon>Kitasatosporales</taxon>
        <taxon>Streptomycetaceae</taxon>
        <taxon>Streptomyces</taxon>
    </lineage>
</organism>
<proteinExistence type="predicted"/>
<dbReference type="EMBL" id="JBHSBB010000030">
    <property type="protein sequence ID" value="MFC4035954.1"/>
    <property type="molecule type" value="Genomic_DNA"/>
</dbReference>